<name>A0A8S9JQA1_BRACR</name>
<feature type="compositionally biased region" description="Low complexity" evidence="1">
    <location>
        <begin position="20"/>
        <end position="76"/>
    </location>
</feature>
<dbReference type="InterPro" id="IPR005162">
    <property type="entry name" value="Retrotrans_gag_dom"/>
</dbReference>
<gene>
    <name evidence="3" type="ORF">F2Q70_00036589</name>
</gene>
<evidence type="ECO:0000313" key="3">
    <source>
        <dbReference type="EMBL" id="KAF2584274.1"/>
    </source>
</evidence>
<dbReference type="AlphaFoldDB" id="A0A8S9JQA1"/>
<protein>
    <recommendedName>
        <fullName evidence="2">Retrotransposon gag domain-containing protein</fullName>
    </recommendedName>
</protein>
<organism evidence="3">
    <name type="scientific">Brassica cretica</name>
    <name type="common">Mustard</name>
    <dbReference type="NCBI Taxonomy" id="69181"/>
    <lineage>
        <taxon>Eukaryota</taxon>
        <taxon>Viridiplantae</taxon>
        <taxon>Streptophyta</taxon>
        <taxon>Embryophyta</taxon>
        <taxon>Tracheophyta</taxon>
        <taxon>Spermatophyta</taxon>
        <taxon>Magnoliopsida</taxon>
        <taxon>eudicotyledons</taxon>
        <taxon>Gunneridae</taxon>
        <taxon>Pentapetalae</taxon>
        <taxon>rosids</taxon>
        <taxon>malvids</taxon>
        <taxon>Brassicales</taxon>
        <taxon>Brassicaceae</taxon>
        <taxon>Brassiceae</taxon>
        <taxon>Brassica</taxon>
    </lineage>
</organism>
<accession>A0A8S9JQA1</accession>
<reference evidence="3" key="1">
    <citation type="submission" date="2019-12" db="EMBL/GenBank/DDBJ databases">
        <title>Genome sequencing and annotation of Brassica cretica.</title>
        <authorList>
            <person name="Studholme D.J."/>
            <person name="Sarris P.F."/>
        </authorList>
    </citation>
    <scope>NUCLEOTIDE SEQUENCE</scope>
    <source>
        <strain evidence="3">PFS-102/07</strain>
        <tissue evidence="3">Leaf</tissue>
    </source>
</reference>
<feature type="region of interest" description="Disordered" evidence="1">
    <location>
        <begin position="20"/>
        <end position="82"/>
    </location>
</feature>
<comment type="caution">
    <text evidence="3">The sequence shown here is derived from an EMBL/GenBank/DDBJ whole genome shotgun (WGS) entry which is preliminary data.</text>
</comment>
<evidence type="ECO:0000256" key="1">
    <source>
        <dbReference type="SAM" id="MobiDB-lite"/>
    </source>
</evidence>
<sequence>MVQDAARQAAQEALQQIAQEAARQAAQEAARVAAQEVARQMAAVQQGPQVQMQQGPQIRVQQVSPVQVQQDQQIPAQHDHQDPVQQVPLPQVPLQQGPAQQFAHGVQDLPPPPPRPHVYPVYDERFYRLTCQMRNMDMEHFSGTVDAVAAHDWKLALQRKLEIIECPPELSLRLTLQYLRGDALIWWEGIRFSHFRPERLTFADFIREFDRKYFPKEAMDRKKCEFEHVSHGEMSIREYEVVFNQLRRFAGVGISEEDLIRKFLSGMREAGLAEEQKLTKALQVKSGKAPESHSIGGDQSGLPTCPRCRRRHTGQYRLPHQQHQQWRRFALVVVSQVTSSEIVRGGAMRHFHHHRSV</sequence>
<dbReference type="EMBL" id="QGKY02000246">
    <property type="protein sequence ID" value="KAF2584274.1"/>
    <property type="molecule type" value="Genomic_DNA"/>
</dbReference>
<dbReference type="Pfam" id="PF03732">
    <property type="entry name" value="Retrotrans_gag"/>
    <property type="match status" value="1"/>
</dbReference>
<evidence type="ECO:0000259" key="2">
    <source>
        <dbReference type="Pfam" id="PF03732"/>
    </source>
</evidence>
<feature type="domain" description="Retrotransposon gag" evidence="2">
    <location>
        <begin position="178"/>
        <end position="269"/>
    </location>
</feature>
<proteinExistence type="predicted"/>